<evidence type="ECO:0000313" key="1">
    <source>
        <dbReference type="EMBL" id="SDZ81558.1"/>
    </source>
</evidence>
<reference evidence="1 2" key="1">
    <citation type="submission" date="2016-10" db="EMBL/GenBank/DDBJ databases">
        <authorList>
            <person name="de Groot N.N."/>
        </authorList>
    </citation>
    <scope>NUCLEOTIDE SEQUENCE [LARGE SCALE GENOMIC DNA]</scope>
    <source>
        <strain evidence="1 2">Vu-144</strain>
    </source>
</reference>
<dbReference type="RefSeq" id="WP_139188066.1">
    <property type="nucleotide sequence ID" value="NZ_FNQY01000002.1"/>
</dbReference>
<evidence type="ECO:0000313" key="2">
    <source>
        <dbReference type="Proteomes" id="UP000199041"/>
    </source>
</evidence>
<name>A0A1H3W5K4_9BACT</name>
<dbReference type="STRING" id="551991.SAMN05192529_10297"/>
<keyword evidence="2" id="KW-1185">Reference proteome</keyword>
<dbReference type="Proteomes" id="UP000199041">
    <property type="component" value="Unassembled WGS sequence"/>
</dbReference>
<accession>A0A1H3W5K4</accession>
<dbReference type="AlphaFoldDB" id="A0A1H3W5K4"/>
<gene>
    <name evidence="1" type="ORF">SAMN05192529_10297</name>
</gene>
<dbReference type="EMBL" id="FNQY01000002">
    <property type="protein sequence ID" value="SDZ81558.1"/>
    <property type="molecule type" value="Genomic_DNA"/>
</dbReference>
<sequence>METKIAKKREIVINDRVITWQSGKWTIGTDYFTIGDESVKVGISGQGNCILRQGLENEAEYEEFDKEIEYSFEDLGVYSEIFEEMSREDAISEIISLTVETLKNAY</sequence>
<protein>
    <submittedName>
        <fullName evidence="1">Uncharacterized protein</fullName>
    </submittedName>
</protein>
<organism evidence="1 2">
    <name type="scientific">Arachidicoccus rhizosphaerae</name>
    <dbReference type="NCBI Taxonomy" id="551991"/>
    <lineage>
        <taxon>Bacteria</taxon>
        <taxon>Pseudomonadati</taxon>
        <taxon>Bacteroidota</taxon>
        <taxon>Chitinophagia</taxon>
        <taxon>Chitinophagales</taxon>
        <taxon>Chitinophagaceae</taxon>
        <taxon>Arachidicoccus</taxon>
    </lineage>
</organism>
<proteinExistence type="predicted"/>